<evidence type="ECO:0000256" key="7">
    <source>
        <dbReference type="ARBA" id="ARBA00025785"/>
    </source>
</evidence>
<comment type="caution">
    <text evidence="11">The sequence shown here is derived from an EMBL/GenBank/DDBJ whole genome shotgun (WGS) entry which is preliminary data.</text>
</comment>
<comment type="subunit">
    <text evidence="2">Homodimer.</text>
</comment>
<dbReference type="AlphaFoldDB" id="A0AAW1TNA8"/>
<dbReference type="SUPFAM" id="SSF53383">
    <property type="entry name" value="PLP-dependent transferases"/>
    <property type="match status" value="1"/>
</dbReference>
<evidence type="ECO:0000256" key="1">
    <source>
        <dbReference type="ARBA" id="ARBA00001933"/>
    </source>
</evidence>
<evidence type="ECO:0000259" key="10">
    <source>
        <dbReference type="Pfam" id="PF00155"/>
    </source>
</evidence>
<comment type="cofactor">
    <cofactor evidence="1">
        <name>pyridoxal 5'-phosphate</name>
        <dbReference type="ChEBI" id="CHEBI:597326"/>
    </cofactor>
</comment>
<proteinExistence type="inferred from homology"/>
<evidence type="ECO:0000256" key="6">
    <source>
        <dbReference type="ARBA" id="ARBA00025708"/>
    </source>
</evidence>
<keyword evidence="3" id="KW-0032">Aminotransferase</keyword>
<name>A0AAW1TNA8_9CUCU</name>
<dbReference type="InterPro" id="IPR015421">
    <property type="entry name" value="PyrdxlP-dep_Trfase_major"/>
</dbReference>
<evidence type="ECO:0000256" key="4">
    <source>
        <dbReference type="ARBA" id="ARBA00022679"/>
    </source>
</evidence>
<comment type="similarity">
    <text evidence="7">Belongs to the class-I pyridoxal-phosphate-dependent aminotransferase family. Alanine aminotransferase subfamily.</text>
</comment>
<evidence type="ECO:0000256" key="8">
    <source>
        <dbReference type="ARBA" id="ARBA00026106"/>
    </source>
</evidence>
<dbReference type="InterPro" id="IPR015424">
    <property type="entry name" value="PyrdxlP-dep_Trfase"/>
</dbReference>
<evidence type="ECO:0000256" key="5">
    <source>
        <dbReference type="ARBA" id="ARBA00022898"/>
    </source>
</evidence>
<gene>
    <name evidence="11" type="ORF">WA026_003217</name>
</gene>
<accession>A0AAW1TNA8</accession>
<dbReference type="Gene3D" id="3.40.640.10">
    <property type="entry name" value="Type I PLP-dependent aspartate aminotransferase-like (Major domain)"/>
    <property type="match status" value="1"/>
</dbReference>
<dbReference type="EC" id="2.6.1.2" evidence="8"/>
<keyword evidence="12" id="KW-1185">Reference proteome</keyword>
<dbReference type="FunFam" id="3.40.640.10:FF:000012">
    <property type="entry name" value="alanine aminotransferase 2"/>
    <property type="match status" value="1"/>
</dbReference>
<dbReference type="Gene3D" id="3.90.1150.10">
    <property type="entry name" value="Aspartate Aminotransferase, domain 1"/>
    <property type="match status" value="1"/>
</dbReference>
<reference evidence="11 12" key="1">
    <citation type="submission" date="2023-03" db="EMBL/GenBank/DDBJ databases">
        <title>Genome insight into feeding habits of ladybird beetles.</title>
        <authorList>
            <person name="Li H.-S."/>
            <person name="Huang Y.-H."/>
            <person name="Pang H."/>
        </authorList>
    </citation>
    <scope>NUCLEOTIDE SEQUENCE [LARGE SCALE GENOMIC DNA]</scope>
    <source>
        <strain evidence="11">SYSU_2023b</strain>
        <tissue evidence="11">Whole body</tissue>
    </source>
</reference>
<keyword evidence="5" id="KW-0663">Pyridoxal phosphate</keyword>
<protein>
    <recommendedName>
        <fullName evidence="8">alanine transaminase</fullName>
        <ecNumber evidence="8">2.6.1.2</ecNumber>
    </recommendedName>
</protein>
<comment type="pathway">
    <text evidence="6">Amino-acid degradation; L-alanine degradation via transaminase pathway; pyruvate from L-alanine: step 1/1.</text>
</comment>
<evidence type="ECO:0000256" key="3">
    <source>
        <dbReference type="ARBA" id="ARBA00022576"/>
    </source>
</evidence>
<dbReference type="GO" id="GO:0004021">
    <property type="term" value="F:L-alanine:2-oxoglutarate aminotransferase activity"/>
    <property type="evidence" value="ECO:0007669"/>
    <property type="project" value="UniProtKB-EC"/>
</dbReference>
<evidence type="ECO:0000313" key="12">
    <source>
        <dbReference type="Proteomes" id="UP001431783"/>
    </source>
</evidence>
<dbReference type="CDD" id="cd00609">
    <property type="entry name" value="AAT_like"/>
    <property type="match status" value="1"/>
</dbReference>
<evidence type="ECO:0000313" key="11">
    <source>
        <dbReference type="EMBL" id="KAK9869462.1"/>
    </source>
</evidence>
<keyword evidence="4" id="KW-0808">Transferase</keyword>
<dbReference type="Proteomes" id="UP001431783">
    <property type="component" value="Unassembled WGS sequence"/>
</dbReference>
<dbReference type="EMBL" id="JARQZJ010000001">
    <property type="protein sequence ID" value="KAK9869462.1"/>
    <property type="molecule type" value="Genomic_DNA"/>
</dbReference>
<evidence type="ECO:0000256" key="9">
    <source>
        <dbReference type="ARBA" id="ARBA00047412"/>
    </source>
</evidence>
<dbReference type="PANTHER" id="PTHR11751:SF29">
    <property type="entry name" value="ALANINE TRANSAMINASE"/>
    <property type="match status" value="1"/>
</dbReference>
<evidence type="ECO:0000256" key="2">
    <source>
        <dbReference type="ARBA" id="ARBA00011738"/>
    </source>
</evidence>
<dbReference type="InterPro" id="IPR004839">
    <property type="entry name" value="Aminotransferase_I/II_large"/>
</dbReference>
<dbReference type="InterPro" id="IPR045088">
    <property type="entry name" value="ALAT1/2-like"/>
</dbReference>
<organism evidence="11 12">
    <name type="scientific">Henosepilachna vigintioctopunctata</name>
    <dbReference type="NCBI Taxonomy" id="420089"/>
    <lineage>
        <taxon>Eukaryota</taxon>
        <taxon>Metazoa</taxon>
        <taxon>Ecdysozoa</taxon>
        <taxon>Arthropoda</taxon>
        <taxon>Hexapoda</taxon>
        <taxon>Insecta</taxon>
        <taxon>Pterygota</taxon>
        <taxon>Neoptera</taxon>
        <taxon>Endopterygota</taxon>
        <taxon>Coleoptera</taxon>
        <taxon>Polyphaga</taxon>
        <taxon>Cucujiformia</taxon>
        <taxon>Coccinelloidea</taxon>
        <taxon>Coccinellidae</taxon>
        <taxon>Epilachninae</taxon>
        <taxon>Epilachnini</taxon>
        <taxon>Henosepilachna</taxon>
    </lineage>
</organism>
<dbReference type="PANTHER" id="PTHR11751">
    <property type="entry name" value="ALANINE AMINOTRANSFERASE"/>
    <property type="match status" value="1"/>
</dbReference>
<dbReference type="InterPro" id="IPR015422">
    <property type="entry name" value="PyrdxlP-dep_Trfase_small"/>
</dbReference>
<dbReference type="Pfam" id="PF00155">
    <property type="entry name" value="Aminotran_1_2"/>
    <property type="match status" value="1"/>
</dbReference>
<dbReference type="GO" id="GO:0030170">
    <property type="term" value="F:pyridoxal phosphate binding"/>
    <property type="evidence" value="ECO:0007669"/>
    <property type="project" value="InterPro"/>
</dbReference>
<dbReference type="Gene3D" id="1.10.287.1970">
    <property type="match status" value="1"/>
</dbReference>
<dbReference type="FunFam" id="3.90.1150.10:FF:000010">
    <property type="entry name" value="Alanine aminotransferase 2"/>
    <property type="match status" value="1"/>
</dbReference>
<feature type="domain" description="Aminotransferase class I/classII large" evidence="10">
    <location>
        <begin position="90"/>
        <end position="472"/>
    </location>
</feature>
<comment type="catalytic activity">
    <reaction evidence="9">
        <text>L-alanine + 2-oxoglutarate = pyruvate + L-glutamate</text>
        <dbReference type="Rhea" id="RHEA:19453"/>
        <dbReference type="ChEBI" id="CHEBI:15361"/>
        <dbReference type="ChEBI" id="CHEBI:16810"/>
        <dbReference type="ChEBI" id="CHEBI:29985"/>
        <dbReference type="ChEBI" id="CHEBI:57972"/>
        <dbReference type="EC" id="2.6.1.2"/>
    </reaction>
</comment>
<sequence>MTMNTPTTTHSKNLNKYTLNPYFRELSFYISLPVYVRVSEIEKELQSGVKKPFKKLYKSIIGDCHAMGQIPITFIRQVLSIVTYPELLRSCEMPEDVKSRAKDLLMACAGHSIGAYTAPFGMEMVRKHCAQYITKRDEGLPSDWTNIILGNGATSCIKSILHLLQCEVNSKRSGVMIPVPQYPLYQAALKEFNLHQINYYLDESSNWSLEVTELDRALLESKKVSYPRAIVIINPGNPTGQVLTRKNMEEIVKFAHVNNLIILADEVYQQNIYDDNSEFISFKRVIMEMGLPYSEIELVSFMSCSKGYMGECGIRGGFIEIVNMDPFVKNMYMEVVSSLLCPNVMGQIVLDLVCNPPEKGEPSYDQFILEKSKILNTFKEKARLVKETFDSIEGISCNPVQGAMYAFPQIHFPPKFIDEAKKQSREPDDLYTVRLVDETGICVSPGSLFGQQSGTYHFRNTILHQTDDLKEMLYIFKTFHENFIKIYS</sequence>
<dbReference type="FunFam" id="1.10.287.1970:FF:000001">
    <property type="entry name" value="Alanine aminotransferase 2"/>
    <property type="match status" value="1"/>
</dbReference>